<keyword evidence="3" id="KW-1185">Reference proteome</keyword>
<dbReference type="EMBL" id="VOFY01000005">
    <property type="protein sequence ID" value="KAA8592090.1"/>
    <property type="molecule type" value="Genomic_DNA"/>
</dbReference>
<organism evidence="2 3">
    <name type="scientific">Etheostoma spectabile</name>
    <name type="common">orangethroat darter</name>
    <dbReference type="NCBI Taxonomy" id="54343"/>
    <lineage>
        <taxon>Eukaryota</taxon>
        <taxon>Metazoa</taxon>
        <taxon>Chordata</taxon>
        <taxon>Craniata</taxon>
        <taxon>Vertebrata</taxon>
        <taxon>Euteleostomi</taxon>
        <taxon>Actinopterygii</taxon>
        <taxon>Neopterygii</taxon>
        <taxon>Teleostei</taxon>
        <taxon>Neoteleostei</taxon>
        <taxon>Acanthomorphata</taxon>
        <taxon>Eupercaria</taxon>
        <taxon>Perciformes</taxon>
        <taxon>Percoidei</taxon>
        <taxon>Percidae</taxon>
        <taxon>Etheostomatinae</taxon>
        <taxon>Etheostoma</taxon>
    </lineage>
</organism>
<proteinExistence type="predicted"/>
<evidence type="ECO:0000313" key="2">
    <source>
        <dbReference type="EMBL" id="KAA8592090.1"/>
    </source>
</evidence>
<reference evidence="2 3" key="1">
    <citation type="submission" date="2019-08" db="EMBL/GenBank/DDBJ databases">
        <title>A chromosome-level genome assembly, high-density linkage maps, and genome scans reveal the genomic architecture of hybrid incompatibilities underlying speciation via character displacement in darters (Percidae: Etheostominae).</title>
        <authorList>
            <person name="Moran R.L."/>
            <person name="Catchen J.M."/>
            <person name="Fuller R.C."/>
        </authorList>
    </citation>
    <scope>NUCLEOTIDE SEQUENCE [LARGE SCALE GENOMIC DNA]</scope>
    <source>
        <strain evidence="2">EspeVRDwgs_2016</strain>
        <tissue evidence="2">Muscle</tissue>
    </source>
</reference>
<feature type="non-terminal residue" evidence="2">
    <location>
        <position position="95"/>
    </location>
</feature>
<evidence type="ECO:0008006" key="4">
    <source>
        <dbReference type="Google" id="ProtNLM"/>
    </source>
</evidence>
<feature type="chain" id="PRO_5023935452" description="Secreted protein" evidence="1">
    <location>
        <begin position="24"/>
        <end position="95"/>
    </location>
</feature>
<sequence>MRNIYVFVLIVRLSIHLVRVVWSGAGASTTNFPFQSHANQIFPARLNIIPPPRSWVFPEASSLLDVLEHLLGRARGASLPVSRTTSTGPFPTRRS</sequence>
<evidence type="ECO:0000313" key="3">
    <source>
        <dbReference type="Proteomes" id="UP000327493"/>
    </source>
</evidence>
<feature type="signal peptide" evidence="1">
    <location>
        <begin position="1"/>
        <end position="23"/>
    </location>
</feature>
<comment type="caution">
    <text evidence="2">The sequence shown here is derived from an EMBL/GenBank/DDBJ whole genome shotgun (WGS) entry which is preliminary data.</text>
</comment>
<accession>A0A5J5DFP1</accession>
<gene>
    <name evidence="2" type="ORF">FQN60_017545</name>
</gene>
<name>A0A5J5DFP1_9PERO</name>
<keyword evidence="1" id="KW-0732">Signal</keyword>
<dbReference type="AlphaFoldDB" id="A0A5J5DFP1"/>
<evidence type="ECO:0000256" key="1">
    <source>
        <dbReference type="SAM" id="SignalP"/>
    </source>
</evidence>
<dbReference type="Proteomes" id="UP000327493">
    <property type="component" value="Chromosome 5"/>
</dbReference>
<protein>
    <recommendedName>
        <fullName evidence="4">Secreted protein</fullName>
    </recommendedName>
</protein>